<dbReference type="SMART" id="SM00052">
    <property type="entry name" value="EAL"/>
    <property type="match status" value="1"/>
</dbReference>
<dbReference type="Gene3D" id="3.30.450.40">
    <property type="match status" value="2"/>
</dbReference>
<dbReference type="InterPro" id="IPR003018">
    <property type="entry name" value="GAF"/>
</dbReference>
<dbReference type="Pfam" id="PF00990">
    <property type="entry name" value="GGDEF"/>
    <property type="match status" value="1"/>
</dbReference>
<dbReference type="PROSITE" id="PS50887">
    <property type="entry name" value="GGDEF"/>
    <property type="match status" value="1"/>
</dbReference>
<dbReference type="Pfam" id="PF00563">
    <property type="entry name" value="EAL"/>
    <property type="match status" value="1"/>
</dbReference>
<dbReference type="PANTHER" id="PTHR44757:SF2">
    <property type="entry name" value="BIOFILM ARCHITECTURE MAINTENANCE PROTEIN MBAA"/>
    <property type="match status" value="1"/>
</dbReference>
<dbReference type="InterPro" id="IPR043128">
    <property type="entry name" value="Rev_trsase/Diguanyl_cyclase"/>
</dbReference>
<dbReference type="Gene3D" id="3.30.70.270">
    <property type="match status" value="1"/>
</dbReference>
<dbReference type="InterPro" id="IPR029787">
    <property type="entry name" value="Nucleotide_cyclase"/>
</dbReference>
<dbReference type="Pfam" id="PF13185">
    <property type="entry name" value="GAF_2"/>
    <property type="match status" value="1"/>
</dbReference>
<dbReference type="SUPFAM" id="SSF55073">
    <property type="entry name" value="Nucleotide cyclase"/>
    <property type="match status" value="1"/>
</dbReference>
<proteinExistence type="predicted"/>
<dbReference type="Proteomes" id="UP000315303">
    <property type="component" value="Unassembled WGS sequence"/>
</dbReference>
<dbReference type="CDD" id="cd01948">
    <property type="entry name" value="EAL"/>
    <property type="match status" value="1"/>
</dbReference>
<dbReference type="AlphaFoldDB" id="A0A502KKN5"/>
<dbReference type="CDD" id="cd01949">
    <property type="entry name" value="GGDEF"/>
    <property type="match status" value="1"/>
</dbReference>
<accession>A0A502KKN5</accession>
<dbReference type="SUPFAM" id="SSF55781">
    <property type="entry name" value="GAF domain-like"/>
    <property type="match status" value="2"/>
</dbReference>
<feature type="domain" description="EAL" evidence="2">
    <location>
        <begin position="532"/>
        <end position="786"/>
    </location>
</feature>
<dbReference type="SMART" id="SM00267">
    <property type="entry name" value="GGDEF"/>
    <property type="match status" value="1"/>
</dbReference>
<name>A0A502KKN5_9GAMM</name>
<dbReference type="FunFam" id="3.30.70.270:FF:000001">
    <property type="entry name" value="Diguanylate cyclase domain protein"/>
    <property type="match status" value="1"/>
</dbReference>
<dbReference type="InterPro" id="IPR052155">
    <property type="entry name" value="Biofilm_reg_signaling"/>
</dbReference>
<dbReference type="NCBIfam" id="TIGR00254">
    <property type="entry name" value="GGDEF"/>
    <property type="match status" value="1"/>
</dbReference>
<dbReference type="OrthoDB" id="9804951at2"/>
<dbReference type="SMART" id="SM00065">
    <property type="entry name" value="GAF"/>
    <property type="match status" value="2"/>
</dbReference>
<dbReference type="InterPro" id="IPR000160">
    <property type="entry name" value="GGDEF_dom"/>
</dbReference>
<dbReference type="PROSITE" id="PS50883">
    <property type="entry name" value="EAL"/>
    <property type="match status" value="1"/>
</dbReference>
<dbReference type="PANTHER" id="PTHR44757">
    <property type="entry name" value="DIGUANYLATE CYCLASE DGCP"/>
    <property type="match status" value="1"/>
</dbReference>
<sequence>MLLKNKILPSEQDYLNIVSSFAIDLLKMNTIDEIIWHAAKNVVAKLGFEDVVIYLYNERKSKLIQAATYGNKNPCEEDILSPLEITLGQGIVGQVALSQQARIIADTRLETSYIVDDEVRLSELTVPMVVDGKLIGVIDSEHPQANFYDEEQLKVVMAIASMMATQISHFDMVIQLEKVIDKLEYSSKIQDSLFEIAELIFTTDNIQTFYKKLHKAISRLTFANNFYIALLAEDEKSFLIPYCVDEKDGLIENEQHSLEGGIPSISGYVLQSNLPLLINKEQIEERVANGEICIIGSIPEAWLGVPFGDESLRGIVVVQSYASGYIFTEKDEQLLSFVAKHIHNAIERMQTKSDLQFLALHDPLTQLPNRLLFSDRVEQAIVRTKRNNNGLIAVLFLDLDRFKQVNDTYGHYIGDQLLKTIATRIQGCIRASDTLCRLGGDEFAVLLENIRSKRDVEKIVNYIIEAVQQKVSFDKGNINTSTSVGVTFYEHGEISTKDLLIQADEAMYRAKLNGRNQAFYYEASDEESYSASYRLERDFLSAIAQEDLYLVFQPIIDLKLGKICSAEALIRWHHHEHGLLAPDLFLPELHRSGYLPDLDIYVFEKAMAFITAHKAQLGDDFCLNINISGQGFSEPKLMEKIQHYYQYSSHLLSHLCIEITEQTIVDNVEATQKTIEQLHTMGVKVALDDFGTGYSSLSYINHFTFNILKIDRSFINNLIKGPNNTIILETIIQLSKSLGIKTVAEGIETQSQFNSLKQLNCDKGQGYYMVKPVTSKELAQLLIENKQFN</sequence>
<evidence type="ECO:0000313" key="4">
    <source>
        <dbReference type="EMBL" id="TPH12138.1"/>
    </source>
</evidence>
<dbReference type="Gene3D" id="3.20.20.450">
    <property type="entry name" value="EAL domain"/>
    <property type="match status" value="1"/>
</dbReference>
<evidence type="ECO:0000259" key="3">
    <source>
        <dbReference type="PROSITE" id="PS50887"/>
    </source>
</evidence>
<dbReference type="InterPro" id="IPR029016">
    <property type="entry name" value="GAF-like_dom_sf"/>
</dbReference>
<evidence type="ECO:0000313" key="5">
    <source>
        <dbReference type="Proteomes" id="UP000315303"/>
    </source>
</evidence>
<dbReference type="EMBL" id="SAWY01000041">
    <property type="protein sequence ID" value="TPH12138.1"/>
    <property type="molecule type" value="Genomic_DNA"/>
</dbReference>
<dbReference type="RefSeq" id="WP_140605669.1">
    <property type="nucleotide sequence ID" value="NZ_SAWY01000041.1"/>
</dbReference>
<dbReference type="GO" id="GO:0003824">
    <property type="term" value="F:catalytic activity"/>
    <property type="evidence" value="ECO:0007669"/>
    <property type="project" value="UniProtKB-ARBA"/>
</dbReference>
<gene>
    <name evidence="4" type="ORF">EPA86_17445</name>
</gene>
<comment type="cofactor">
    <cofactor evidence="1">
        <name>Mg(2+)</name>
        <dbReference type="ChEBI" id="CHEBI:18420"/>
    </cofactor>
</comment>
<dbReference type="SUPFAM" id="SSF141868">
    <property type="entry name" value="EAL domain-like"/>
    <property type="match status" value="1"/>
</dbReference>
<evidence type="ECO:0000256" key="1">
    <source>
        <dbReference type="ARBA" id="ARBA00001946"/>
    </source>
</evidence>
<comment type="caution">
    <text evidence="4">The sequence shown here is derived from an EMBL/GenBank/DDBJ whole genome shotgun (WGS) entry which is preliminary data.</text>
</comment>
<dbReference type="InterPro" id="IPR001633">
    <property type="entry name" value="EAL_dom"/>
</dbReference>
<protein>
    <submittedName>
        <fullName evidence="4">EAL domain-containing protein</fullName>
    </submittedName>
</protein>
<keyword evidence="5" id="KW-1185">Reference proteome</keyword>
<dbReference type="InterPro" id="IPR035919">
    <property type="entry name" value="EAL_sf"/>
</dbReference>
<organism evidence="4 5">
    <name type="scientific">Litorilituus lipolyticus</name>
    <dbReference type="NCBI Taxonomy" id="2491017"/>
    <lineage>
        <taxon>Bacteria</taxon>
        <taxon>Pseudomonadati</taxon>
        <taxon>Pseudomonadota</taxon>
        <taxon>Gammaproteobacteria</taxon>
        <taxon>Alteromonadales</taxon>
        <taxon>Colwelliaceae</taxon>
        <taxon>Litorilituus</taxon>
    </lineage>
</organism>
<feature type="domain" description="GGDEF" evidence="3">
    <location>
        <begin position="390"/>
        <end position="523"/>
    </location>
</feature>
<evidence type="ECO:0000259" key="2">
    <source>
        <dbReference type="PROSITE" id="PS50883"/>
    </source>
</evidence>
<reference evidence="4 5" key="1">
    <citation type="submission" date="2019-01" db="EMBL/GenBank/DDBJ databases">
        <title>Litorilituus lipolytica sp. nov., isolated from intertidal sand of the Yellow Sea in China.</title>
        <authorList>
            <person name="Liu A."/>
        </authorList>
    </citation>
    <scope>NUCLEOTIDE SEQUENCE [LARGE SCALE GENOMIC DNA]</scope>
    <source>
        <strain evidence="4 5">RZ04</strain>
    </source>
</reference>